<reference evidence="4" key="2">
    <citation type="submission" date="2020-07" db="EMBL/GenBank/DDBJ databases">
        <authorList>
            <person name="Pettersson B.M.F."/>
            <person name="Behra P.R.K."/>
            <person name="Ramesh M."/>
            <person name="Das S."/>
            <person name="Dasgupta S."/>
            <person name="Kirsebom L.A."/>
        </authorList>
    </citation>
    <scope>NUCLEOTIDE SEQUENCE</scope>
    <source>
        <strain evidence="4">CCUG 55640</strain>
    </source>
</reference>
<dbReference type="Proteomes" id="UP000192319">
    <property type="component" value="Unassembled WGS sequence"/>
</dbReference>
<dbReference type="InterPro" id="IPR024516">
    <property type="entry name" value="Mce_C"/>
</dbReference>
<comment type="caution">
    <text evidence="4">The sequence shown here is derived from an EMBL/GenBank/DDBJ whole genome shotgun (WGS) entry which is preliminary data.</text>
</comment>
<feature type="signal peptide" evidence="1">
    <location>
        <begin position="1"/>
        <end position="19"/>
    </location>
</feature>
<dbReference type="PANTHER" id="PTHR33371">
    <property type="entry name" value="INTERMEMBRANE PHOSPHOLIPID TRANSPORT SYSTEM BINDING PROTEIN MLAD-RELATED"/>
    <property type="match status" value="1"/>
</dbReference>
<proteinExistence type="predicted"/>
<accession>A0AA41XRH4</accession>
<feature type="domain" description="Mammalian cell entry C-terminal" evidence="3">
    <location>
        <begin position="116"/>
        <end position="298"/>
    </location>
</feature>
<dbReference type="InterPro" id="IPR005693">
    <property type="entry name" value="Mce"/>
</dbReference>
<dbReference type="InterPro" id="IPR052336">
    <property type="entry name" value="MlaD_Phospholipid_Transporter"/>
</dbReference>
<name>A0AA41XRH4_9MYCO</name>
<dbReference type="EMBL" id="JACKVH010000017">
    <property type="protein sequence ID" value="MCV7380851.1"/>
    <property type="molecule type" value="Genomic_DNA"/>
</dbReference>
<dbReference type="Pfam" id="PF02470">
    <property type="entry name" value="MlaD"/>
    <property type="match status" value="1"/>
</dbReference>
<dbReference type="PROSITE" id="PS51257">
    <property type="entry name" value="PROKAR_LIPOPROTEIN"/>
    <property type="match status" value="1"/>
</dbReference>
<feature type="domain" description="Mce/MlaD" evidence="2">
    <location>
        <begin position="35"/>
        <end position="109"/>
    </location>
</feature>
<keyword evidence="1" id="KW-0732">Signal</keyword>
<organism evidence="4 7">
    <name type="scientific">Mycobacterium alsense</name>
    <dbReference type="NCBI Taxonomy" id="324058"/>
    <lineage>
        <taxon>Bacteria</taxon>
        <taxon>Bacillati</taxon>
        <taxon>Actinomycetota</taxon>
        <taxon>Actinomycetes</taxon>
        <taxon>Mycobacteriales</taxon>
        <taxon>Mycobacteriaceae</taxon>
        <taxon>Mycobacterium</taxon>
    </lineage>
</organism>
<evidence type="ECO:0000313" key="4">
    <source>
        <dbReference type="EMBL" id="MCV7380851.1"/>
    </source>
</evidence>
<evidence type="ECO:0000313" key="5">
    <source>
        <dbReference type="EMBL" id="OQZ90512.1"/>
    </source>
</evidence>
<dbReference type="EMBL" id="MVHD01000017">
    <property type="protein sequence ID" value="OQZ90512.1"/>
    <property type="molecule type" value="Genomic_DNA"/>
</dbReference>
<dbReference type="Proteomes" id="UP001141650">
    <property type="component" value="Unassembled WGS sequence"/>
</dbReference>
<protein>
    <submittedName>
        <fullName evidence="4">MCE family protein</fullName>
    </submittedName>
    <submittedName>
        <fullName evidence="5">Mammalian cell entry protein</fullName>
    </submittedName>
</protein>
<feature type="chain" id="PRO_5041360333" evidence="1">
    <location>
        <begin position="20"/>
        <end position="370"/>
    </location>
</feature>
<evidence type="ECO:0000313" key="7">
    <source>
        <dbReference type="Proteomes" id="UP001141650"/>
    </source>
</evidence>
<dbReference type="Pfam" id="PF11887">
    <property type="entry name" value="Mce4_CUP1"/>
    <property type="match status" value="1"/>
</dbReference>
<dbReference type="AlphaFoldDB" id="A0AA41XRH4"/>
<dbReference type="InterPro" id="IPR003399">
    <property type="entry name" value="Mce/MlaD"/>
</dbReference>
<keyword evidence="6" id="KW-1185">Reference proteome</keyword>
<reference evidence="5 6" key="1">
    <citation type="submission" date="2017-02" db="EMBL/GenBank/DDBJ databases">
        <title>The new phylogeny of genus Mycobacterium.</title>
        <authorList>
            <person name="Tortoli E."/>
            <person name="Trovato A."/>
            <person name="Cirillo D.M."/>
        </authorList>
    </citation>
    <scope>NUCLEOTIDE SEQUENCE [LARGE SCALE GENOMIC DNA]</scope>
    <source>
        <strain evidence="5 6">DSM 45230</strain>
    </source>
</reference>
<sequence length="370" mass="38489">MTNLARLLKAATIVGLAVAAAGCSSGPIATLADRGMTITAQFDNANGLYSGNAVAVLGMPVGKVTGIDPKGAYVEVSMHIDGGVKIPANAQAVTVSTSILTDRHIEFTPVYKGGPTLADHDTLSLARTRTPVEFDRVLAMADKLSVQLQGDGAGQGPIAELLDAGAAMTSGRGATIKSALGKLSEALKLSQERGAPTKDAITTIVKSLDSLSQAAVDNDKTIRELGTAVRQVSDVLADERLGSGSTGANMNQILSATTDLLDKNRDNLRSAVANTETVTKAIADYRREVAEVLDLAPLLLDNVYNMIDFGKGAIRSHPTLDKITLNGQLTKEVCNLMGMRQLGCATGTIQDFGPDFGVTSMLQGLAGLKP</sequence>
<dbReference type="PANTHER" id="PTHR33371:SF4">
    <property type="entry name" value="INTERMEMBRANE PHOSPHOLIPID TRANSPORT SYSTEM BINDING PROTEIN MLAD"/>
    <property type="match status" value="1"/>
</dbReference>
<reference evidence="4" key="3">
    <citation type="journal article" date="2022" name="BMC Genomics">
        <title>Comparative genome analysis of mycobacteria focusing on tRNA and non-coding RNA.</title>
        <authorList>
            <person name="Behra P.R.K."/>
            <person name="Pettersson B.M.F."/>
            <person name="Ramesh M."/>
            <person name="Das S."/>
            <person name="Dasgupta S."/>
            <person name="Kirsebom L.A."/>
        </authorList>
    </citation>
    <scope>NUCLEOTIDE SEQUENCE</scope>
    <source>
        <strain evidence="4">CCUG 55640</strain>
    </source>
</reference>
<dbReference type="RefSeq" id="WP_083138221.1">
    <property type="nucleotide sequence ID" value="NZ_JACKVH010000017.1"/>
</dbReference>
<evidence type="ECO:0000259" key="3">
    <source>
        <dbReference type="Pfam" id="PF11887"/>
    </source>
</evidence>
<gene>
    <name evidence="5" type="ORF">BST11_12205</name>
    <name evidence="4" type="ORF">H7K38_19665</name>
</gene>
<evidence type="ECO:0000313" key="6">
    <source>
        <dbReference type="Proteomes" id="UP000192319"/>
    </source>
</evidence>
<evidence type="ECO:0000259" key="2">
    <source>
        <dbReference type="Pfam" id="PF02470"/>
    </source>
</evidence>
<dbReference type="NCBIfam" id="TIGR00996">
    <property type="entry name" value="Mtu_fam_mce"/>
    <property type="match status" value="1"/>
</dbReference>
<dbReference type="GO" id="GO:0005576">
    <property type="term" value="C:extracellular region"/>
    <property type="evidence" value="ECO:0007669"/>
    <property type="project" value="TreeGrafter"/>
</dbReference>
<evidence type="ECO:0000256" key="1">
    <source>
        <dbReference type="SAM" id="SignalP"/>
    </source>
</evidence>